<comment type="caution">
    <text evidence="3">The sequence shown here is derived from an EMBL/GenBank/DDBJ whole genome shotgun (WGS) entry which is preliminary data.</text>
</comment>
<evidence type="ECO:0000313" key="4">
    <source>
        <dbReference type="Proteomes" id="UP000737018"/>
    </source>
</evidence>
<sequence>MLSHTGGGGGGGGGYGDGEGGKGRRQRQRQRRSLLLPAVAHRRRFSIFLKTDVTKEGRDENVKDCASSQAETEPHEDILFNPNVLTEFKLSGSQEEIAEDEENLCYRWLIDGTKHLPHLWDLCSNEIVVRSAKHILKDVLRDIEDHDIAPAITHFFNCFFGSVQAVGSKVAANNMQSRTQKKDQGGHQSSGKPSKGQGRFKGGASARKNQSSFMNVSSETLWSDIQEFAKLKYQISVFIKSL</sequence>
<dbReference type="OrthoDB" id="626167at2759"/>
<feature type="region of interest" description="Disordered" evidence="1">
    <location>
        <begin position="1"/>
        <end position="33"/>
    </location>
</feature>
<organism evidence="3 4">
    <name type="scientific">Castanea mollissima</name>
    <name type="common">Chinese chestnut</name>
    <dbReference type="NCBI Taxonomy" id="60419"/>
    <lineage>
        <taxon>Eukaryota</taxon>
        <taxon>Viridiplantae</taxon>
        <taxon>Streptophyta</taxon>
        <taxon>Embryophyta</taxon>
        <taxon>Tracheophyta</taxon>
        <taxon>Spermatophyta</taxon>
        <taxon>Magnoliopsida</taxon>
        <taxon>eudicotyledons</taxon>
        <taxon>Gunneridae</taxon>
        <taxon>Pentapetalae</taxon>
        <taxon>rosids</taxon>
        <taxon>fabids</taxon>
        <taxon>Fagales</taxon>
        <taxon>Fagaceae</taxon>
        <taxon>Castanea</taxon>
    </lineage>
</organism>
<proteinExistence type="predicted"/>
<dbReference type="CDD" id="cd15466">
    <property type="entry name" value="CLU-central"/>
    <property type="match status" value="1"/>
</dbReference>
<evidence type="ECO:0000259" key="2">
    <source>
        <dbReference type="Pfam" id="PF12807"/>
    </source>
</evidence>
<feature type="compositionally biased region" description="Gly residues" evidence="1">
    <location>
        <begin position="1"/>
        <end position="18"/>
    </location>
</feature>
<protein>
    <recommendedName>
        <fullName evidence="2">CLU central domain-containing protein</fullName>
    </recommendedName>
</protein>
<name>A0A8J4QPR4_9ROSI</name>
<accession>A0A8J4QPR4</accession>
<dbReference type="EMBL" id="JRKL02003438">
    <property type="protein sequence ID" value="KAF3955263.1"/>
    <property type="molecule type" value="Genomic_DNA"/>
</dbReference>
<dbReference type="Pfam" id="PF12807">
    <property type="entry name" value="eIF3_p135"/>
    <property type="match status" value="1"/>
</dbReference>
<feature type="compositionally biased region" description="Basic residues" evidence="1">
    <location>
        <begin position="23"/>
        <end position="32"/>
    </location>
</feature>
<dbReference type="InterPro" id="IPR027523">
    <property type="entry name" value="CLU_prot"/>
</dbReference>
<reference evidence="3" key="1">
    <citation type="submission" date="2020-03" db="EMBL/GenBank/DDBJ databases">
        <title>Castanea mollissima Vanexum genome sequencing.</title>
        <authorList>
            <person name="Staton M."/>
        </authorList>
    </citation>
    <scope>NUCLEOTIDE SEQUENCE</scope>
    <source>
        <tissue evidence="3">Leaf</tissue>
    </source>
</reference>
<gene>
    <name evidence="3" type="ORF">CMV_019507</name>
</gene>
<feature type="region of interest" description="Disordered" evidence="1">
    <location>
        <begin position="176"/>
        <end position="210"/>
    </location>
</feature>
<dbReference type="Proteomes" id="UP000737018">
    <property type="component" value="Unassembled WGS sequence"/>
</dbReference>
<dbReference type="PANTHER" id="PTHR12601:SF6">
    <property type="entry name" value="CLUSTERED MITOCHONDRIA PROTEIN HOMOLOG"/>
    <property type="match status" value="1"/>
</dbReference>
<dbReference type="PANTHER" id="PTHR12601">
    <property type="entry name" value="EUKARYOTIC TRANSLATION INITIATION FACTOR 3 SUBUNIT EIF-3"/>
    <property type="match status" value="1"/>
</dbReference>
<evidence type="ECO:0000313" key="3">
    <source>
        <dbReference type="EMBL" id="KAF3955263.1"/>
    </source>
</evidence>
<feature type="domain" description="CLU central" evidence="2">
    <location>
        <begin position="113"/>
        <end position="236"/>
    </location>
</feature>
<keyword evidence="4" id="KW-1185">Reference proteome</keyword>
<evidence type="ECO:0000256" key="1">
    <source>
        <dbReference type="SAM" id="MobiDB-lite"/>
    </source>
</evidence>
<dbReference type="GO" id="GO:0005737">
    <property type="term" value="C:cytoplasm"/>
    <property type="evidence" value="ECO:0007669"/>
    <property type="project" value="TreeGrafter"/>
</dbReference>
<dbReference type="InterPro" id="IPR033646">
    <property type="entry name" value="CLU-central"/>
</dbReference>
<dbReference type="AlphaFoldDB" id="A0A8J4QPR4"/>